<reference evidence="4 5" key="1">
    <citation type="submission" date="2019-05" db="EMBL/GenBank/DDBJ databases">
        <title>Culicoidintestinum kansasii gen. nov., sp. nov. from the gastrointestinal tract of the biting midge, Culicoides sonorensis.</title>
        <authorList>
            <person name="Neupane S."/>
            <person name="Ghosh A."/>
            <person name="Gunther S."/>
            <person name="Martin K."/>
            <person name="Zurek L."/>
        </authorList>
    </citation>
    <scope>NUCLEOTIDE SEQUENCE [LARGE SCALE GENOMIC DNA]</scope>
    <source>
        <strain evidence="4 5">CS-1</strain>
    </source>
</reference>
<dbReference type="SUPFAM" id="SSF109998">
    <property type="entry name" value="Triger factor/SurA peptide-binding domain-like"/>
    <property type="match status" value="1"/>
</dbReference>
<keyword evidence="1" id="KW-0697">Rotamase</keyword>
<name>A0A5R8QEG1_9FIRM</name>
<dbReference type="Pfam" id="PF13616">
    <property type="entry name" value="Rotamase_3"/>
    <property type="match status" value="1"/>
</dbReference>
<dbReference type="InParanoid" id="A0A5R8QEG1"/>
<keyword evidence="5" id="KW-1185">Reference proteome</keyword>
<dbReference type="EMBL" id="VBWP01000003">
    <property type="protein sequence ID" value="TLG75356.1"/>
    <property type="molecule type" value="Genomic_DNA"/>
</dbReference>
<dbReference type="GO" id="GO:0003755">
    <property type="term" value="F:peptidyl-prolyl cis-trans isomerase activity"/>
    <property type="evidence" value="ECO:0007669"/>
    <property type="project" value="UniProtKB-KW"/>
</dbReference>
<accession>A0A5R8QEG1</accession>
<dbReference type="InterPro" id="IPR046357">
    <property type="entry name" value="PPIase_dom_sf"/>
</dbReference>
<proteinExistence type="predicted"/>
<gene>
    <name evidence="4" type="ORF">FEZ08_04725</name>
</gene>
<keyword evidence="1" id="KW-0413">Isomerase</keyword>
<dbReference type="FunCoup" id="A0A5R8QEG1">
    <property type="interactions" value="76"/>
</dbReference>
<dbReference type="InterPro" id="IPR000297">
    <property type="entry name" value="PPIase_PpiC"/>
</dbReference>
<dbReference type="PROSITE" id="PS50198">
    <property type="entry name" value="PPIC_PPIASE_2"/>
    <property type="match status" value="1"/>
</dbReference>
<dbReference type="Gene3D" id="3.10.50.40">
    <property type="match status" value="1"/>
</dbReference>
<feature type="chain" id="PRO_5039019407" description="PpiC domain-containing protein" evidence="2">
    <location>
        <begin position="23"/>
        <end position="357"/>
    </location>
</feature>
<dbReference type="Proteomes" id="UP000306912">
    <property type="component" value="Unassembled WGS sequence"/>
</dbReference>
<keyword evidence="2" id="KW-0732">Signal</keyword>
<dbReference type="OrthoDB" id="14196at2"/>
<dbReference type="PANTHER" id="PTHR47245">
    <property type="entry name" value="PEPTIDYLPROLYL ISOMERASE"/>
    <property type="match status" value="1"/>
</dbReference>
<evidence type="ECO:0000256" key="1">
    <source>
        <dbReference type="PROSITE-ProRule" id="PRU00278"/>
    </source>
</evidence>
<feature type="signal peptide" evidence="2">
    <location>
        <begin position="1"/>
        <end position="22"/>
    </location>
</feature>
<dbReference type="PROSITE" id="PS51257">
    <property type="entry name" value="PROKAR_LIPOPROTEIN"/>
    <property type="match status" value="1"/>
</dbReference>
<comment type="caution">
    <text evidence="4">The sequence shown here is derived from an EMBL/GenBank/DDBJ whole genome shotgun (WGS) entry which is preliminary data.</text>
</comment>
<sequence length="357" mass="38982">MNKHIKRVFAAIAVLALGSGLAACGTPPEVVKTTLATVDGVNADVSNWDALFASEGSSNNNASSSNNNTEAAGDPTQRVVDAIHLQVLKNPVSGLTVDKKNVEKILDNLKSQYGDKYLTQMSSTLPYPVYTEEDLIEYIELYDLQNQLFAQAIPVTDEEISAKYLSDYQKQVDAEHILIEDQAQAQKVLDAINNGEYTVDDVVKNVAELNAAASSTSTNNNVESIVGDDVVIKEASDLGFFGKGKMVAPFEAAAFALAEGETTAELVKTDYGYHIIYAKEIKEQPLDAKLQETIIQEIRSSKKTQDIYDTEINKLIAQVEIVFLNDKAKELYDAYAVLHETPVDETDSSNNNSSNNN</sequence>
<evidence type="ECO:0000313" key="4">
    <source>
        <dbReference type="EMBL" id="TLG75356.1"/>
    </source>
</evidence>
<dbReference type="SUPFAM" id="SSF54534">
    <property type="entry name" value="FKBP-like"/>
    <property type="match status" value="1"/>
</dbReference>
<protein>
    <recommendedName>
        <fullName evidence="3">PpiC domain-containing protein</fullName>
    </recommendedName>
</protein>
<dbReference type="RefSeq" id="WP_138190563.1">
    <property type="nucleotide sequence ID" value="NZ_VBWP01000003.1"/>
</dbReference>
<dbReference type="InterPro" id="IPR050245">
    <property type="entry name" value="PrsA_foldase"/>
</dbReference>
<dbReference type="PANTHER" id="PTHR47245:SF2">
    <property type="entry name" value="PEPTIDYL-PROLYL CIS-TRANS ISOMERASE HP_0175-RELATED"/>
    <property type="match status" value="1"/>
</dbReference>
<dbReference type="InterPro" id="IPR027304">
    <property type="entry name" value="Trigger_fact/SurA_dom_sf"/>
</dbReference>
<evidence type="ECO:0000313" key="5">
    <source>
        <dbReference type="Proteomes" id="UP000306912"/>
    </source>
</evidence>
<evidence type="ECO:0000256" key="2">
    <source>
        <dbReference type="SAM" id="SignalP"/>
    </source>
</evidence>
<dbReference type="AlphaFoldDB" id="A0A5R8QEG1"/>
<organism evidence="4 5">
    <name type="scientific">Culicoidibacter larvae</name>
    <dbReference type="NCBI Taxonomy" id="2579976"/>
    <lineage>
        <taxon>Bacteria</taxon>
        <taxon>Bacillati</taxon>
        <taxon>Bacillota</taxon>
        <taxon>Culicoidibacteria</taxon>
        <taxon>Culicoidibacterales</taxon>
        <taxon>Culicoidibacteraceae</taxon>
        <taxon>Culicoidibacter</taxon>
    </lineage>
</organism>
<evidence type="ECO:0000259" key="3">
    <source>
        <dbReference type="PROSITE" id="PS50198"/>
    </source>
</evidence>
<feature type="domain" description="PpiC" evidence="3">
    <location>
        <begin position="169"/>
        <end position="280"/>
    </location>
</feature>